<keyword evidence="3" id="KW-0575">Peroxidase</keyword>
<reference evidence="5" key="3">
    <citation type="journal article" date="2019" name="Int. J. Syst. Evol. Microbiol.">
        <title>The Global Catalogue of Microorganisms (GCM) 10K type strain sequencing project: providing services to taxonomists for standard genome sequencing and annotation.</title>
        <authorList>
            <consortium name="The Broad Institute Genomics Platform"/>
            <consortium name="The Broad Institute Genome Sequencing Center for Infectious Disease"/>
            <person name="Wu L."/>
            <person name="Ma J."/>
        </authorList>
    </citation>
    <scope>NUCLEOTIDE SEQUENCE [LARGE SCALE GENOMIC DNA]</scope>
    <source>
        <strain evidence="5">CGMCC 1.11013</strain>
    </source>
</reference>
<keyword evidence="5" id="KW-1185">Reference proteome</keyword>
<organism evidence="3 4">
    <name type="scientific">Caballeronia grimmiae</name>
    <dbReference type="NCBI Taxonomy" id="1071679"/>
    <lineage>
        <taxon>Bacteria</taxon>
        <taxon>Pseudomonadati</taxon>
        <taxon>Pseudomonadota</taxon>
        <taxon>Betaproteobacteria</taxon>
        <taxon>Burkholderiales</taxon>
        <taxon>Burkholderiaceae</taxon>
        <taxon>Caballeronia</taxon>
    </lineage>
</organism>
<keyword evidence="3" id="KW-0560">Oxidoreductase</keyword>
<reference evidence="2" key="1">
    <citation type="journal article" date="2014" name="Int. J. Syst. Evol. Microbiol.">
        <title>Complete genome of a new Firmicutes species belonging to the dominant human colonic microbiota ('Ruminococcus bicirculans') reveals two chromosomes and a selective capacity to utilize plant glucans.</title>
        <authorList>
            <consortium name="NISC Comparative Sequencing Program"/>
            <person name="Wegmann U."/>
            <person name="Louis P."/>
            <person name="Goesmann A."/>
            <person name="Henrissat B."/>
            <person name="Duncan S.H."/>
            <person name="Flint H.J."/>
        </authorList>
    </citation>
    <scope>NUCLEOTIDE SEQUENCE</scope>
    <source>
        <strain evidence="2">CGMCC 1.11013</strain>
    </source>
</reference>
<name>A0A069P3U4_9BURK</name>
<dbReference type="PANTHER" id="PTHR35446">
    <property type="entry name" value="SI:CH211-175M2.5"/>
    <property type="match status" value="1"/>
</dbReference>
<dbReference type="Proteomes" id="UP000027439">
    <property type="component" value="Unassembled WGS sequence"/>
</dbReference>
<dbReference type="Gene3D" id="1.20.1290.10">
    <property type="entry name" value="AhpD-like"/>
    <property type="match status" value="1"/>
</dbReference>
<dbReference type="SUPFAM" id="SSF69118">
    <property type="entry name" value="AhpD-like"/>
    <property type="match status" value="1"/>
</dbReference>
<dbReference type="eggNOG" id="COG2128">
    <property type="taxonomic scope" value="Bacteria"/>
</dbReference>
<dbReference type="EMBL" id="BMEG01000010">
    <property type="protein sequence ID" value="GGD89135.1"/>
    <property type="molecule type" value="Genomic_DNA"/>
</dbReference>
<evidence type="ECO:0000313" key="4">
    <source>
        <dbReference type="Proteomes" id="UP000027439"/>
    </source>
</evidence>
<dbReference type="GO" id="GO:0051920">
    <property type="term" value="F:peroxiredoxin activity"/>
    <property type="evidence" value="ECO:0007669"/>
    <property type="project" value="InterPro"/>
</dbReference>
<protein>
    <submittedName>
        <fullName evidence="2">Alkyl hydroperoxide reductase AhpD</fullName>
    </submittedName>
    <submittedName>
        <fullName evidence="3">Alkylhydroperoxidase</fullName>
    </submittedName>
</protein>
<evidence type="ECO:0000313" key="5">
    <source>
        <dbReference type="Proteomes" id="UP000597138"/>
    </source>
</evidence>
<gene>
    <name evidence="3" type="ORF">BG57_32770</name>
    <name evidence="2" type="ORF">GCM10010985_49710</name>
</gene>
<dbReference type="Proteomes" id="UP000597138">
    <property type="component" value="Unassembled WGS sequence"/>
</dbReference>
<dbReference type="STRING" id="1071679.BG57_32770"/>
<dbReference type="NCBIfam" id="TIGR00778">
    <property type="entry name" value="ahpD_dom"/>
    <property type="match status" value="1"/>
</dbReference>
<reference evidence="2" key="4">
    <citation type="submission" date="2024-05" db="EMBL/GenBank/DDBJ databases">
        <authorList>
            <person name="Sun Q."/>
            <person name="Zhou Y."/>
        </authorList>
    </citation>
    <scope>NUCLEOTIDE SEQUENCE</scope>
    <source>
        <strain evidence="2">CGMCC 1.11013</strain>
    </source>
</reference>
<sequence>MMRSHAFTSQTLGWTSWLDKADLSQATPEQIAVLEKSHPQAKTSDYYLLLAHEPQILEQRSGAFNSVMYAPRGLPRAERELATTVVSRVNGCVYCASVHAQRFTQLAKRDDVIAQVFADPQTAGTTDRERAIVRYAIDLTLAPESIDAESVAALAAAGLTRPEILDLSYAVAMFAWANRLMLTLGEPVLPD</sequence>
<dbReference type="Pfam" id="PF02627">
    <property type="entry name" value="CMD"/>
    <property type="match status" value="1"/>
</dbReference>
<dbReference type="PANTHER" id="PTHR35446:SF2">
    <property type="entry name" value="CARBOXYMUCONOLACTONE DECARBOXYLASE-LIKE DOMAIN-CONTAINING PROTEIN"/>
    <property type="match status" value="1"/>
</dbReference>
<evidence type="ECO:0000313" key="2">
    <source>
        <dbReference type="EMBL" id="GGD89135.1"/>
    </source>
</evidence>
<comment type="caution">
    <text evidence="3">The sequence shown here is derived from an EMBL/GenBank/DDBJ whole genome shotgun (WGS) entry which is preliminary data.</text>
</comment>
<proteinExistence type="predicted"/>
<dbReference type="InterPro" id="IPR003779">
    <property type="entry name" value="CMD-like"/>
</dbReference>
<dbReference type="InterPro" id="IPR029032">
    <property type="entry name" value="AhpD-like"/>
</dbReference>
<dbReference type="InterPro" id="IPR004675">
    <property type="entry name" value="AhpD_core"/>
</dbReference>
<accession>A0A069P3U4</accession>
<dbReference type="NCBIfam" id="TIGR01926">
    <property type="entry name" value="peroxid_rel"/>
    <property type="match status" value="1"/>
</dbReference>
<dbReference type="RefSeq" id="WP_371875874.1">
    <property type="nucleotide sequence ID" value="NZ_BMEG01000010.1"/>
</dbReference>
<dbReference type="AlphaFoldDB" id="A0A069P3U4"/>
<reference evidence="3 4" key="2">
    <citation type="submission" date="2014-03" db="EMBL/GenBank/DDBJ databases">
        <title>Draft Genome Sequences of Four Burkholderia Strains.</title>
        <authorList>
            <person name="Liu X.Y."/>
            <person name="Li C.X."/>
            <person name="Xu J.H."/>
        </authorList>
    </citation>
    <scope>NUCLEOTIDE SEQUENCE [LARGE SCALE GENOMIC DNA]</scope>
    <source>
        <strain evidence="3 4">R27</strain>
    </source>
</reference>
<evidence type="ECO:0000259" key="1">
    <source>
        <dbReference type="Pfam" id="PF02627"/>
    </source>
</evidence>
<evidence type="ECO:0000313" key="3">
    <source>
        <dbReference type="EMBL" id="KDR35112.1"/>
    </source>
</evidence>
<dbReference type="InterPro" id="IPR010195">
    <property type="entry name" value="Uncharacterised_peroxidase-rel"/>
</dbReference>
<feature type="domain" description="Carboxymuconolactone decarboxylase-like" evidence="1">
    <location>
        <begin position="54"/>
        <end position="136"/>
    </location>
</feature>
<dbReference type="EMBL" id="JFHE01000009">
    <property type="protein sequence ID" value="KDR35112.1"/>
    <property type="molecule type" value="Genomic_DNA"/>
</dbReference>